<dbReference type="RefSeq" id="WP_354617932.1">
    <property type="nucleotide sequence ID" value="NZ_JBEWYP010000003.1"/>
</dbReference>
<keyword evidence="3" id="KW-0378">Hydrolase</keyword>
<reference evidence="3 4" key="1">
    <citation type="submission" date="2024-07" db="EMBL/GenBank/DDBJ databases">
        <title>The genome sequence of type strain Sediminicola luteus GDMCC 1.2596T.</title>
        <authorList>
            <person name="Liu Y."/>
        </authorList>
    </citation>
    <scope>NUCLEOTIDE SEQUENCE [LARGE SCALE GENOMIC DNA]</scope>
    <source>
        <strain evidence="3 4">GDMCC 1.2596</strain>
    </source>
</reference>
<dbReference type="InterPro" id="IPR000383">
    <property type="entry name" value="Xaa-Pro-like_dom"/>
</dbReference>
<evidence type="ECO:0000313" key="4">
    <source>
        <dbReference type="Proteomes" id="UP001549773"/>
    </source>
</evidence>
<proteinExistence type="predicted"/>
<name>A0ABV2TV08_9FLAO</name>
<protein>
    <submittedName>
        <fullName evidence="3">Dienelactone hydrolase family protein</fullName>
    </submittedName>
</protein>
<dbReference type="EMBL" id="JBEWYP010000003">
    <property type="protein sequence ID" value="MET7029108.1"/>
    <property type="molecule type" value="Genomic_DNA"/>
</dbReference>
<keyword evidence="4" id="KW-1185">Reference proteome</keyword>
<evidence type="ECO:0000313" key="3">
    <source>
        <dbReference type="EMBL" id="MET7029108.1"/>
    </source>
</evidence>
<dbReference type="Pfam" id="PF02129">
    <property type="entry name" value="Peptidase_S15"/>
    <property type="match status" value="1"/>
</dbReference>
<keyword evidence="1" id="KW-0472">Membrane</keyword>
<comment type="caution">
    <text evidence="3">The sequence shown here is derived from an EMBL/GenBank/DDBJ whole genome shotgun (WGS) entry which is preliminary data.</text>
</comment>
<sequence length="359" mass="41428">MKKIIKSKWLWSPLIILILLLGFYFFKAQYQGSKQHISFQSDIELEGLLLKPKTPGPYPAIILLHGAGGSHQHHNKAFFRFHANAFLKKGFAVLVYTKRGSGNNPINYDYFTYKQLANDALAAITFLRNQKDIDQNNIGLMGVSESGWFTPELAYLDGGLKFIINRVSSPFSFVQTVIHEVKMDALKEGYTATEIEKEILPLTKQIWDYYIAVSKNPLLANGPERDKINAKLKIVHDDERLGAWFTYEQLEPYDSLLYAARGQNFSYDPLPYLKEIKLPMFYVMAGQDINIPTYEVVDFLEKFKKTNNRNIDIKVYPNASHYLFKWGLEDGPYEGWLYQEDYLDTITEWAVEQTAKSEN</sequence>
<organism evidence="3 4">
    <name type="scientific">Sediminicola luteus</name>
    <dbReference type="NCBI Taxonomy" id="319238"/>
    <lineage>
        <taxon>Bacteria</taxon>
        <taxon>Pseudomonadati</taxon>
        <taxon>Bacteroidota</taxon>
        <taxon>Flavobacteriia</taxon>
        <taxon>Flavobacteriales</taxon>
        <taxon>Flavobacteriaceae</taxon>
        <taxon>Sediminicola</taxon>
    </lineage>
</organism>
<dbReference type="PANTHER" id="PTHR43265:SF1">
    <property type="entry name" value="ESTERASE ESTD"/>
    <property type="match status" value="1"/>
</dbReference>
<dbReference type="Gene3D" id="3.40.50.1820">
    <property type="entry name" value="alpha/beta hydrolase"/>
    <property type="match status" value="1"/>
</dbReference>
<accession>A0ABV2TV08</accession>
<feature type="domain" description="Xaa-Pro dipeptidyl-peptidase-like" evidence="2">
    <location>
        <begin position="49"/>
        <end position="307"/>
    </location>
</feature>
<keyword evidence="1" id="KW-1133">Transmembrane helix</keyword>
<dbReference type="Proteomes" id="UP001549773">
    <property type="component" value="Unassembled WGS sequence"/>
</dbReference>
<gene>
    <name evidence="3" type="ORF">ABXZ32_06865</name>
</gene>
<dbReference type="InterPro" id="IPR053145">
    <property type="entry name" value="AB_hydrolase_Est10"/>
</dbReference>
<feature type="transmembrane region" description="Helical" evidence="1">
    <location>
        <begin position="9"/>
        <end position="26"/>
    </location>
</feature>
<dbReference type="PANTHER" id="PTHR43265">
    <property type="entry name" value="ESTERASE ESTD"/>
    <property type="match status" value="1"/>
</dbReference>
<dbReference type="InterPro" id="IPR029058">
    <property type="entry name" value="AB_hydrolase_fold"/>
</dbReference>
<evidence type="ECO:0000259" key="2">
    <source>
        <dbReference type="Pfam" id="PF02129"/>
    </source>
</evidence>
<keyword evidence="1" id="KW-0812">Transmembrane</keyword>
<evidence type="ECO:0000256" key="1">
    <source>
        <dbReference type="SAM" id="Phobius"/>
    </source>
</evidence>
<dbReference type="SUPFAM" id="SSF53474">
    <property type="entry name" value="alpha/beta-Hydrolases"/>
    <property type="match status" value="1"/>
</dbReference>
<dbReference type="GO" id="GO:0016787">
    <property type="term" value="F:hydrolase activity"/>
    <property type="evidence" value="ECO:0007669"/>
    <property type="project" value="UniProtKB-KW"/>
</dbReference>